<keyword evidence="3" id="KW-1185">Reference proteome</keyword>
<gene>
    <name evidence="2" type="ORF">V202x_52960</name>
</gene>
<proteinExistence type="predicted"/>
<dbReference type="InterPro" id="IPR037883">
    <property type="entry name" value="Knr4/Smi1-like_sf"/>
</dbReference>
<sequence length="244" mass="28083">MPEWIARVRSRLAELRAADPTLRMFGTFMHQYRLGPPLTQSEITVAETHYQISISPEYRDFLLHIGNGGAGPGYGLQRFGVLTAPVIRRNPSPAVVWDRDGGVGPINEFADCFDELYFNEMERLINDRSSLARPFPLTRPWTLNDRDIPDDDYAYTQWNINVREPMFKHGSIELSNHGCGQKHKLVVTGEESGSVWVFDEQDGEYISPYGAGMLPDDAIPRRYTFAEWYEDWLIDYLYDARKAR</sequence>
<dbReference type="SMART" id="SM00860">
    <property type="entry name" value="SMI1_KNR4"/>
    <property type="match status" value="1"/>
</dbReference>
<evidence type="ECO:0000313" key="2">
    <source>
        <dbReference type="EMBL" id="QDU11871.1"/>
    </source>
</evidence>
<evidence type="ECO:0000259" key="1">
    <source>
        <dbReference type="SMART" id="SM00860"/>
    </source>
</evidence>
<protein>
    <recommendedName>
        <fullName evidence="1">Knr4/Smi1-like domain-containing protein</fullName>
    </recommendedName>
</protein>
<dbReference type="AlphaFoldDB" id="A0A517X2Z1"/>
<organism evidence="2 3">
    <name type="scientific">Gimesia aquarii</name>
    <dbReference type="NCBI Taxonomy" id="2527964"/>
    <lineage>
        <taxon>Bacteria</taxon>
        <taxon>Pseudomonadati</taxon>
        <taxon>Planctomycetota</taxon>
        <taxon>Planctomycetia</taxon>
        <taxon>Planctomycetales</taxon>
        <taxon>Planctomycetaceae</taxon>
        <taxon>Gimesia</taxon>
    </lineage>
</organism>
<dbReference type="Pfam" id="PF09346">
    <property type="entry name" value="SMI1_KNR4"/>
    <property type="match status" value="1"/>
</dbReference>
<accession>A0A517X2Z1</accession>
<dbReference type="InterPro" id="IPR018958">
    <property type="entry name" value="Knr4/Smi1-like_dom"/>
</dbReference>
<name>A0A517X2Z1_9PLAN</name>
<dbReference type="EMBL" id="CP037422">
    <property type="protein sequence ID" value="QDU11871.1"/>
    <property type="molecule type" value="Genomic_DNA"/>
</dbReference>
<feature type="domain" description="Knr4/Smi1-like" evidence="1">
    <location>
        <begin position="37"/>
        <end position="231"/>
    </location>
</feature>
<evidence type="ECO:0000313" key="3">
    <source>
        <dbReference type="Proteomes" id="UP000318384"/>
    </source>
</evidence>
<dbReference type="SUPFAM" id="SSF160631">
    <property type="entry name" value="SMI1/KNR4-like"/>
    <property type="match status" value="1"/>
</dbReference>
<reference evidence="2 3" key="1">
    <citation type="submission" date="2019-03" db="EMBL/GenBank/DDBJ databases">
        <title>Deep-cultivation of Planctomycetes and their phenomic and genomic characterization uncovers novel biology.</title>
        <authorList>
            <person name="Wiegand S."/>
            <person name="Jogler M."/>
            <person name="Boedeker C."/>
            <person name="Pinto D."/>
            <person name="Vollmers J."/>
            <person name="Rivas-Marin E."/>
            <person name="Kohn T."/>
            <person name="Peeters S.H."/>
            <person name="Heuer A."/>
            <person name="Rast P."/>
            <person name="Oberbeckmann S."/>
            <person name="Bunk B."/>
            <person name="Jeske O."/>
            <person name="Meyerdierks A."/>
            <person name="Storesund J.E."/>
            <person name="Kallscheuer N."/>
            <person name="Luecker S."/>
            <person name="Lage O.M."/>
            <person name="Pohl T."/>
            <person name="Merkel B.J."/>
            <person name="Hornburger P."/>
            <person name="Mueller R.-W."/>
            <person name="Bruemmer F."/>
            <person name="Labrenz M."/>
            <person name="Spormann A.M."/>
            <person name="Op den Camp H."/>
            <person name="Overmann J."/>
            <person name="Amann R."/>
            <person name="Jetten M.S.M."/>
            <person name="Mascher T."/>
            <person name="Medema M.H."/>
            <person name="Devos D.P."/>
            <person name="Kaster A.-K."/>
            <person name="Ovreas L."/>
            <person name="Rohde M."/>
            <person name="Galperin M.Y."/>
            <person name="Jogler C."/>
        </authorList>
    </citation>
    <scope>NUCLEOTIDE SEQUENCE [LARGE SCALE GENOMIC DNA]</scope>
    <source>
        <strain evidence="2 3">V202</strain>
    </source>
</reference>
<dbReference type="Proteomes" id="UP000318384">
    <property type="component" value="Chromosome"/>
</dbReference>